<dbReference type="EMBL" id="CM029042">
    <property type="protein sequence ID" value="KAG2616818.1"/>
    <property type="molecule type" value="Genomic_DNA"/>
</dbReference>
<dbReference type="AlphaFoldDB" id="A0A8T0U483"/>
<dbReference type="GO" id="GO:0000278">
    <property type="term" value="P:mitotic cell cycle"/>
    <property type="evidence" value="ECO:0007669"/>
    <property type="project" value="InterPro"/>
</dbReference>
<dbReference type="GO" id="GO:0048527">
    <property type="term" value="P:lateral root development"/>
    <property type="evidence" value="ECO:0007669"/>
    <property type="project" value="InterPro"/>
</dbReference>
<keyword evidence="2" id="KW-1185">Reference proteome</keyword>
<dbReference type="InterPro" id="IPR044692">
    <property type="entry name" value="WPP1/2/3"/>
</dbReference>
<reference evidence="1" key="1">
    <citation type="submission" date="2020-05" db="EMBL/GenBank/DDBJ databases">
        <title>WGS assembly of Panicum virgatum.</title>
        <authorList>
            <person name="Lovell J.T."/>
            <person name="Jenkins J."/>
            <person name="Shu S."/>
            <person name="Juenger T.E."/>
            <person name="Schmutz J."/>
        </authorList>
    </citation>
    <scope>NUCLEOTIDE SEQUENCE</scope>
    <source>
        <strain evidence="1">AP13</strain>
    </source>
</reference>
<evidence type="ECO:0000313" key="2">
    <source>
        <dbReference type="Proteomes" id="UP000823388"/>
    </source>
</evidence>
<dbReference type="PANTHER" id="PTHR34362">
    <property type="entry name" value="WPP DOMAIN-CONTAINING PROTEIN 1-RELATED"/>
    <property type="match status" value="1"/>
</dbReference>
<dbReference type="InterPro" id="IPR038214">
    <property type="entry name" value="WPP_sf"/>
</dbReference>
<name>A0A8T0U483_PANVG</name>
<sequence length="151" mass="15497">MPPEVRAELANSLGIWPLPQSTRDGAVDTVAKQMGLAAGYLALRHGTIPEPEASRAAAAASAYATGKDLLATEAGRFEVFQTYIRELWTRACRYAKSRARPQAAGASTSRAGPGAAAAALPPRPPAPSSVAFVAYVAGICSGASDAAALEE</sequence>
<gene>
    <name evidence="1" type="ORF">PVAP13_3NG176981</name>
</gene>
<dbReference type="PANTHER" id="PTHR34362:SF1">
    <property type="entry name" value="WPP DOMAIN-CONTAINING PROTEIN 1-RELATED"/>
    <property type="match status" value="1"/>
</dbReference>
<comment type="caution">
    <text evidence="1">The sequence shown here is derived from an EMBL/GenBank/DDBJ whole genome shotgun (WGS) entry which is preliminary data.</text>
</comment>
<evidence type="ECO:0000313" key="1">
    <source>
        <dbReference type="EMBL" id="KAG2616818.1"/>
    </source>
</evidence>
<dbReference type="Gene3D" id="1.10.246.200">
    <property type="entry name" value="WPP domain"/>
    <property type="match status" value="1"/>
</dbReference>
<dbReference type="Proteomes" id="UP000823388">
    <property type="component" value="Chromosome 3N"/>
</dbReference>
<accession>A0A8T0U483</accession>
<proteinExistence type="predicted"/>
<organism evidence="1 2">
    <name type="scientific">Panicum virgatum</name>
    <name type="common">Blackwell switchgrass</name>
    <dbReference type="NCBI Taxonomy" id="38727"/>
    <lineage>
        <taxon>Eukaryota</taxon>
        <taxon>Viridiplantae</taxon>
        <taxon>Streptophyta</taxon>
        <taxon>Embryophyta</taxon>
        <taxon>Tracheophyta</taxon>
        <taxon>Spermatophyta</taxon>
        <taxon>Magnoliopsida</taxon>
        <taxon>Liliopsida</taxon>
        <taxon>Poales</taxon>
        <taxon>Poaceae</taxon>
        <taxon>PACMAD clade</taxon>
        <taxon>Panicoideae</taxon>
        <taxon>Panicodae</taxon>
        <taxon>Paniceae</taxon>
        <taxon>Panicinae</taxon>
        <taxon>Panicum</taxon>
        <taxon>Panicum sect. Hiantes</taxon>
    </lineage>
</organism>
<protein>
    <submittedName>
        <fullName evidence="1">Uncharacterized protein</fullName>
    </submittedName>
</protein>